<dbReference type="CDD" id="cd17928">
    <property type="entry name" value="DEXDc_SecA"/>
    <property type="match status" value="1"/>
</dbReference>
<dbReference type="FunCoup" id="C1FFR7">
    <property type="interactions" value="8"/>
</dbReference>
<protein>
    <recommendedName>
        <fullName evidence="12">Protein translocase subunit SecA</fullName>
    </recommendedName>
</protein>
<dbReference type="Gene3D" id="3.90.1440.10">
    <property type="entry name" value="SecA, preprotein cross-linking domain"/>
    <property type="match status" value="1"/>
</dbReference>
<keyword evidence="6 12" id="KW-0067">ATP-binding</keyword>
<feature type="domain" description="Helicase ATP-binding" evidence="14">
    <location>
        <begin position="180"/>
        <end position="339"/>
    </location>
</feature>
<dbReference type="OrthoDB" id="27934at2759"/>
<keyword evidence="10" id="KW-0472">Membrane</keyword>
<dbReference type="InterPro" id="IPR014001">
    <property type="entry name" value="Helicase_ATP-bd"/>
</dbReference>
<dbReference type="InterPro" id="IPR000185">
    <property type="entry name" value="SecA"/>
</dbReference>
<dbReference type="Proteomes" id="UP000002009">
    <property type="component" value="Chromosome 8"/>
</dbReference>
<comment type="subcellular location">
    <subcellularLocation>
        <location evidence="1">Membrane</location>
        <topology evidence="1">Peripheral membrane protein</topology>
    </subcellularLocation>
    <subcellularLocation>
        <location evidence="2">Plastid</location>
        <location evidence="2">Chloroplast</location>
    </subcellularLocation>
</comment>
<dbReference type="Pfam" id="PF01043">
    <property type="entry name" value="SecA_PP_bind"/>
    <property type="match status" value="1"/>
</dbReference>
<dbReference type="GO" id="GO:0017038">
    <property type="term" value="P:protein import"/>
    <property type="evidence" value="ECO:0007669"/>
    <property type="project" value="InterPro"/>
</dbReference>
<dbReference type="InterPro" id="IPR014018">
    <property type="entry name" value="SecA_motor_DEAD"/>
</dbReference>
<evidence type="ECO:0000313" key="16">
    <source>
        <dbReference type="EMBL" id="ACO69421.1"/>
    </source>
</evidence>
<dbReference type="FunFam" id="3.40.50.300:FF:000334">
    <property type="entry name" value="Protein translocase subunit SecA"/>
    <property type="match status" value="1"/>
</dbReference>
<comment type="similarity">
    <text evidence="3 12">Belongs to the SecA family.</text>
</comment>
<evidence type="ECO:0000256" key="8">
    <source>
        <dbReference type="ARBA" id="ARBA00022967"/>
    </source>
</evidence>
<keyword evidence="8" id="KW-1278">Translocase</keyword>
<dbReference type="Pfam" id="PF07517">
    <property type="entry name" value="SecA_DEAD"/>
    <property type="match status" value="1"/>
</dbReference>
<keyword evidence="17" id="KW-1185">Reference proteome</keyword>
<gene>
    <name evidence="16" type="ORF">MICPUN_101824</name>
</gene>
<organism evidence="16 17">
    <name type="scientific">Micromonas commoda (strain RCC299 / NOUM17 / CCMP2709)</name>
    <name type="common">Picoplanktonic green alga</name>
    <dbReference type="NCBI Taxonomy" id="296587"/>
    <lineage>
        <taxon>Eukaryota</taxon>
        <taxon>Viridiplantae</taxon>
        <taxon>Chlorophyta</taxon>
        <taxon>Mamiellophyceae</taxon>
        <taxon>Mamiellales</taxon>
        <taxon>Mamiellaceae</taxon>
        <taxon>Micromonas</taxon>
    </lineage>
</organism>
<evidence type="ECO:0000256" key="1">
    <source>
        <dbReference type="ARBA" id="ARBA00004170"/>
    </source>
</evidence>
<dbReference type="eggNOG" id="ENOG502QS62">
    <property type="taxonomic scope" value="Eukaryota"/>
</dbReference>
<dbReference type="SUPFAM" id="SSF81886">
    <property type="entry name" value="Helical scaffold and wing domains of SecA"/>
    <property type="match status" value="2"/>
</dbReference>
<dbReference type="InterPro" id="IPR020937">
    <property type="entry name" value="SecA_CS"/>
</dbReference>
<dbReference type="InterPro" id="IPR027417">
    <property type="entry name" value="P-loop_NTPase"/>
</dbReference>
<dbReference type="SUPFAM" id="SSF52540">
    <property type="entry name" value="P-loop containing nucleoside triphosphate hydrolases"/>
    <property type="match status" value="2"/>
</dbReference>
<evidence type="ECO:0000256" key="2">
    <source>
        <dbReference type="ARBA" id="ARBA00004229"/>
    </source>
</evidence>
<feature type="region of interest" description="Disordered" evidence="13">
    <location>
        <begin position="1234"/>
        <end position="1257"/>
    </location>
</feature>
<dbReference type="InterPro" id="IPR011116">
    <property type="entry name" value="SecA_Wing/Scaffold"/>
</dbReference>
<evidence type="ECO:0000256" key="12">
    <source>
        <dbReference type="RuleBase" id="RU003874"/>
    </source>
</evidence>
<evidence type="ECO:0000256" key="5">
    <source>
        <dbReference type="ARBA" id="ARBA00022741"/>
    </source>
</evidence>
<dbReference type="Gene3D" id="3.40.50.300">
    <property type="entry name" value="P-loop containing nucleotide triphosphate hydrolases"/>
    <property type="match status" value="2"/>
</dbReference>
<proteinExistence type="inferred from homology"/>
<feature type="compositionally biased region" description="Acidic residues" evidence="13">
    <location>
        <begin position="1237"/>
        <end position="1249"/>
    </location>
</feature>
<dbReference type="PROSITE" id="PS01312">
    <property type="entry name" value="SECA"/>
    <property type="match status" value="1"/>
</dbReference>
<feature type="region of interest" description="Disordered" evidence="13">
    <location>
        <begin position="1"/>
        <end position="76"/>
    </location>
</feature>
<dbReference type="InterPro" id="IPR044722">
    <property type="entry name" value="SecA_SF2_C"/>
</dbReference>
<dbReference type="EMBL" id="CP001575">
    <property type="protein sequence ID" value="ACO69421.1"/>
    <property type="molecule type" value="Genomic_DNA"/>
</dbReference>
<reference evidence="16 17" key="1">
    <citation type="journal article" date="2009" name="Science">
        <title>Green evolution and dynamic adaptations revealed by genomes of the marine picoeukaryotes Micromonas.</title>
        <authorList>
            <person name="Worden A.Z."/>
            <person name="Lee J.H."/>
            <person name="Mock T."/>
            <person name="Rouze P."/>
            <person name="Simmons M.P."/>
            <person name="Aerts A.L."/>
            <person name="Allen A.E."/>
            <person name="Cuvelier M.L."/>
            <person name="Derelle E."/>
            <person name="Everett M.V."/>
            <person name="Foulon E."/>
            <person name="Grimwood J."/>
            <person name="Gundlach H."/>
            <person name="Henrissat B."/>
            <person name="Napoli C."/>
            <person name="McDonald S.M."/>
            <person name="Parker M.S."/>
            <person name="Rombauts S."/>
            <person name="Salamov A."/>
            <person name="Von Dassow P."/>
            <person name="Badger J.H."/>
            <person name="Coutinho P.M."/>
            <person name="Demir E."/>
            <person name="Dubchak I."/>
            <person name="Gentemann C."/>
            <person name="Eikrem W."/>
            <person name="Gready J.E."/>
            <person name="John U."/>
            <person name="Lanier W."/>
            <person name="Lindquist E.A."/>
            <person name="Lucas S."/>
            <person name="Mayer K.F."/>
            <person name="Moreau H."/>
            <person name="Not F."/>
            <person name="Otillar R."/>
            <person name="Panaud O."/>
            <person name="Pangilinan J."/>
            <person name="Paulsen I."/>
            <person name="Piegu B."/>
            <person name="Poliakov A."/>
            <person name="Robbens S."/>
            <person name="Schmutz J."/>
            <person name="Toulza E."/>
            <person name="Wyss T."/>
            <person name="Zelensky A."/>
            <person name="Zhou K."/>
            <person name="Armbrust E.V."/>
            <person name="Bhattacharya D."/>
            <person name="Goodenough U.W."/>
            <person name="Van de Peer Y."/>
            <person name="Grigoriev I.V."/>
        </authorList>
    </citation>
    <scope>NUCLEOTIDE SEQUENCE [LARGE SCALE GENOMIC DNA]</scope>
    <source>
        <strain evidence="17">RCC299 / NOUM17</strain>
    </source>
</reference>
<feature type="compositionally biased region" description="Low complexity" evidence="13">
    <location>
        <begin position="42"/>
        <end position="58"/>
    </location>
</feature>
<dbReference type="InterPro" id="IPR011115">
    <property type="entry name" value="SecA_DEAD"/>
</dbReference>
<evidence type="ECO:0000259" key="14">
    <source>
        <dbReference type="PROSITE" id="PS51192"/>
    </source>
</evidence>
<dbReference type="PROSITE" id="PS51196">
    <property type="entry name" value="SECA_MOTOR_DEAD"/>
    <property type="match status" value="1"/>
</dbReference>
<keyword evidence="5 12" id="KW-0547">Nucleotide-binding</keyword>
<dbReference type="PRINTS" id="PR00906">
    <property type="entry name" value="SECA"/>
</dbReference>
<dbReference type="GO" id="GO:0016464">
    <property type="term" value="F:chloroplast protein-transporting ATPase activity"/>
    <property type="evidence" value="ECO:0007669"/>
    <property type="project" value="UniProtKB-EC"/>
</dbReference>
<dbReference type="NCBIfam" id="TIGR00963">
    <property type="entry name" value="secA"/>
    <property type="match status" value="1"/>
</dbReference>
<dbReference type="OMA" id="VQPNRRW"/>
<dbReference type="GO" id="GO:0009941">
    <property type="term" value="C:chloroplast envelope"/>
    <property type="evidence" value="ECO:0007669"/>
    <property type="project" value="TreeGrafter"/>
</dbReference>
<dbReference type="GeneID" id="8245505"/>
<evidence type="ECO:0000256" key="4">
    <source>
        <dbReference type="ARBA" id="ARBA00022448"/>
    </source>
</evidence>
<dbReference type="AlphaFoldDB" id="C1FFR7"/>
<dbReference type="SMART" id="SM00958">
    <property type="entry name" value="SecA_PP_bind"/>
    <property type="match status" value="1"/>
</dbReference>
<dbReference type="GO" id="GO:0016020">
    <property type="term" value="C:membrane"/>
    <property type="evidence" value="ECO:0007669"/>
    <property type="project" value="UniProtKB-SubCell"/>
</dbReference>
<sequence>MASTAAVGVQATARSPWARGGGRGELGSRHRVGGSQRPGPPNRRISSRTSTTAAPRAAVDGSAPTQDELPDFAKARRPLPNVRDVVKNPIKFASDLTDAIPKGADRVIDQKVRQVVVPANRLEDAMRALSGPELAAKTDEFRDRLKKGETLDDLLVEAFAVVRECARRELNMRHFDVQLVGGALLHDGCICEMATGEGKTLTATLPAYLNALTGKGVHVVTVNDYLARRDAEWMGRVHQSLGLTVGIIQTDMEAEERREAYEADITYVTNTEVGFDYLRDNMANEAHELVMRRGFNFAIVDEVDSVLIDEGRNPLLITGPATEGDEEMNKYTVASQVAAQLKEGSDYVVDRKQKTADLTERGMMVAEQLLGVSDIWDTYDPWGRYLLLAVKAKSLYLRDVHYIVREGQVMIVDEGTGRVQPNRRWNDNIHQAVEAKEGVEIKRENTTVASISYQCLFKLYDKLSGMTGTASTEAEELYTTYKLSVVTVPTHRRNMRVDKPHAMFRTAAARWNAVADLIVSCHWEGRPVLVGTTSVEHSEYLSRLLAEYRWQSQDGKLVNGVPHKLLNARPQLAAKEAEIVAQAGRAHAVTIATNMAGRGTDIVLGGNPPGLARLFLERALFPKLSVGTPEADDASEPNPMATVGMSPKTEAAVQAAVGLAHVTAKADGAVPVSPDAVVALVTEAVEYAEQILRGGAVREAAEAAAAEREKEIGGPNPVMNALRHAAVCLLEDCTAQCEREATLVRDLGGLQVIGTALHDSRRVDNQLRGRAGRQGDPGSTIFCLSMEDELMAVYCPGWASSSVWDWSGMDDDTPLFSDVVDKQLAGIQASIEDFHATHRTSTYETDRIIDGQRDAIYNVRRKVLEDGQQPLRARLLRYIEWIVDDACDRAKVDGLRPIDDWDIEGLLDDLRTVFAGRRDQWLNESGQTMSEFPHFLPGVDARGIRDALKSKGAMPLQTELPGLEAAPEVVAAALRGVDVVDMNPPAKPARVVDTEPEAAEECIAARVEKRMEITKGMKSLEDYGRRGMNAAEGRMLRTYLSESAIALYLDRFARLNQRYDRTDLEAVERVWVLRAIDDRWQRHLVEMQVLRSSVNVRAFGQLDPMEEYRIDGARAFVDMVRDMRRKTVANVFFFVGSAVEPTLDFEEVAAEEAAAVANPAAAEREAEIAKVMQATGMTAMADFISKGDDAEAETVLVEAQRQAARAGKKLQAMDDGEQKKMMEEAERVLAKQRALIEEEEEEEDPDGDSDGSVTYKF</sequence>
<evidence type="ECO:0000256" key="6">
    <source>
        <dbReference type="ARBA" id="ARBA00022840"/>
    </source>
</evidence>
<dbReference type="GO" id="GO:0005524">
    <property type="term" value="F:ATP binding"/>
    <property type="evidence" value="ECO:0007669"/>
    <property type="project" value="UniProtKB-KW"/>
</dbReference>
<accession>C1FFR7</accession>
<dbReference type="GO" id="GO:0006605">
    <property type="term" value="P:protein targeting"/>
    <property type="evidence" value="ECO:0007669"/>
    <property type="project" value="InterPro"/>
</dbReference>
<feature type="domain" description="SecA family profile" evidence="15">
    <location>
        <begin position="94"/>
        <end position="816"/>
    </location>
</feature>
<evidence type="ECO:0000313" key="17">
    <source>
        <dbReference type="Proteomes" id="UP000002009"/>
    </source>
</evidence>
<keyword evidence="7 12" id="KW-0653">Protein transport</keyword>
<dbReference type="RefSeq" id="XP_002508163.1">
    <property type="nucleotide sequence ID" value="XM_002508117.1"/>
</dbReference>
<keyword evidence="4 12" id="KW-0813">Transport</keyword>
<dbReference type="InterPro" id="IPR011130">
    <property type="entry name" value="SecA_preprotein_X-link_dom"/>
</dbReference>
<evidence type="ECO:0000256" key="10">
    <source>
        <dbReference type="ARBA" id="ARBA00023136"/>
    </source>
</evidence>
<evidence type="ECO:0000256" key="9">
    <source>
        <dbReference type="ARBA" id="ARBA00023010"/>
    </source>
</evidence>
<dbReference type="SUPFAM" id="SSF81767">
    <property type="entry name" value="Pre-protein crosslinking domain of SecA"/>
    <property type="match status" value="1"/>
</dbReference>
<evidence type="ECO:0000256" key="3">
    <source>
        <dbReference type="ARBA" id="ARBA00007650"/>
    </source>
</evidence>
<dbReference type="PANTHER" id="PTHR30612">
    <property type="entry name" value="SECA INNER MEMBRANE COMPONENT OF SEC PROTEIN SECRETION SYSTEM"/>
    <property type="match status" value="1"/>
</dbReference>
<dbReference type="HAMAP" id="MF_01382">
    <property type="entry name" value="SecA"/>
    <property type="match status" value="1"/>
</dbReference>
<comment type="catalytic activity">
    <reaction evidence="11">
        <text>ATP + H2O + chloroplast-proteinSide 1 = ADP + phosphate + chloroplast-proteinSide 2.</text>
        <dbReference type="EC" id="7.4.2.4"/>
    </reaction>
</comment>
<evidence type="ECO:0000256" key="7">
    <source>
        <dbReference type="ARBA" id="ARBA00022927"/>
    </source>
</evidence>
<dbReference type="Pfam" id="PF21090">
    <property type="entry name" value="P-loop_SecA"/>
    <property type="match status" value="1"/>
</dbReference>
<dbReference type="PROSITE" id="PS51192">
    <property type="entry name" value="HELICASE_ATP_BIND_1"/>
    <property type="match status" value="1"/>
</dbReference>
<dbReference type="Pfam" id="PF07516">
    <property type="entry name" value="SecA_SW"/>
    <property type="match status" value="1"/>
</dbReference>
<evidence type="ECO:0000256" key="13">
    <source>
        <dbReference type="SAM" id="MobiDB-lite"/>
    </source>
</evidence>
<keyword evidence="9 12" id="KW-0811">Translocation</keyword>
<name>C1FFR7_MICCC</name>
<dbReference type="FunFam" id="3.90.1440.10:FF:000003">
    <property type="entry name" value="Preprotein translocase SecA subunit"/>
    <property type="match status" value="1"/>
</dbReference>
<evidence type="ECO:0000259" key="15">
    <source>
        <dbReference type="PROSITE" id="PS51196"/>
    </source>
</evidence>
<dbReference type="Gene3D" id="1.10.3060.10">
    <property type="entry name" value="Helical scaffold and wing domains of SecA"/>
    <property type="match status" value="2"/>
</dbReference>
<dbReference type="InParanoid" id="C1FFR7"/>
<dbReference type="InterPro" id="IPR036670">
    <property type="entry name" value="SecA_X-link_sf"/>
</dbReference>
<dbReference type="PANTHER" id="PTHR30612:SF11">
    <property type="entry name" value="PROTEIN TRANSLOCASE SUBUNIT SECA2, CHLOROPLASTIC"/>
    <property type="match status" value="1"/>
</dbReference>
<dbReference type="GO" id="GO:0006886">
    <property type="term" value="P:intracellular protein transport"/>
    <property type="evidence" value="ECO:0007669"/>
    <property type="project" value="InterPro"/>
</dbReference>
<dbReference type="KEGG" id="mis:MICPUN_101824"/>
<dbReference type="InterPro" id="IPR036266">
    <property type="entry name" value="SecA_Wing/Scaffold_sf"/>
</dbReference>
<dbReference type="SMART" id="SM00957">
    <property type="entry name" value="SecA_DEAD"/>
    <property type="match status" value="1"/>
</dbReference>
<evidence type="ECO:0000256" key="11">
    <source>
        <dbReference type="ARBA" id="ARBA00034043"/>
    </source>
</evidence>
<dbReference type="STRING" id="296587.C1FFR7"/>